<evidence type="ECO:0000313" key="3">
    <source>
        <dbReference type="Proteomes" id="UP000886752"/>
    </source>
</evidence>
<dbReference type="EMBL" id="DXHV01000036">
    <property type="protein sequence ID" value="HIW00204.1"/>
    <property type="molecule type" value="Genomic_DNA"/>
</dbReference>
<sequence>MPSMFVLLFCAFSLLVPGLSVNCAQPCFAAPRVQEEAQAVQNTLLLSNKSHHDLVAIRLSDGTTTSFARMDLGPGSEDELENPGGTVEVRLDLGLSLCTWKDINLTHVQSLTLCPEHETCLIVQRDKGRPLHVRGTRESLLPAADARPVCSLEGFHTGMTMKDACGLIKTYYTMEEDVYLATLGFANQVWSARLYANTDNARELGDAQLENVELRQTLSLPNLKGVLQALARQNYVPWQATFPGIEMTFSEMLNYPPAVHSELIRVCTEAFLKQGRGIASIMFAPKDLVQELATSPEFPQRDTQLYTISLHRDSDTLILDMTAYSVEDLQR</sequence>
<proteinExistence type="predicted"/>
<reference evidence="2" key="2">
    <citation type="submission" date="2021-04" db="EMBL/GenBank/DDBJ databases">
        <authorList>
            <person name="Gilroy R."/>
        </authorList>
    </citation>
    <scope>NUCLEOTIDE SEQUENCE</scope>
    <source>
        <strain evidence="2">ChiHecec2B26-446</strain>
    </source>
</reference>
<reference evidence="2" key="1">
    <citation type="journal article" date="2021" name="PeerJ">
        <title>Extensive microbial diversity within the chicken gut microbiome revealed by metagenomics and culture.</title>
        <authorList>
            <person name="Gilroy R."/>
            <person name="Ravi A."/>
            <person name="Getino M."/>
            <person name="Pursley I."/>
            <person name="Horton D.L."/>
            <person name="Alikhan N.F."/>
            <person name="Baker D."/>
            <person name="Gharbi K."/>
            <person name="Hall N."/>
            <person name="Watson M."/>
            <person name="Adriaenssens E.M."/>
            <person name="Foster-Nyarko E."/>
            <person name="Jarju S."/>
            <person name="Secka A."/>
            <person name="Antonio M."/>
            <person name="Oren A."/>
            <person name="Chaudhuri R.R."/>
            <person name="La Ragione R."/>
            <person name="Hildebrand F."/>
            <person name="Pallen M.J."/>
        </authorList>
    </citation>
    <scope>NUCLEOTIDE SEQUENCE</scope>
    <source>
        <strain evidence="2">ChiHecec2B26-446</strain>
    </source>
</reference>
<accession>A0A9D1PVA9</accession>
<feature type="chain" id="PRO_5038384485" evidence="1">
    <location>
        <begin position="30"/>
        <end position="331"/>
    </location>
</feature>
<organism evidence="2 3">
    <name type="scientific">Candidatus Desulfovibrio intestinipullorum</name>
    <dbReference type="NCBI Taxonomy" id="2838536"/>
    <lineage>
        <taxon>Bacteria</taxon>
        <taxon>Pseudomonadati</taxon>
        <taxon>Thermodesulfobacteriota</taxon>
        <taxon>Desulfovibrionia</taxon>
        <taxon>Desulfovibrionales</taxon>
        <taxon>Desulfovibrionaceae</taxon>
        <taxon>Desulfovibrio</taxon>
    </lineage>
</organism>
<feature type="signal peptide" evidence="1">
    <location>
        <begin position="1"/>
        <end position="29"/>
    </location>
</feature>
<dbReference type="AlphaFoldDB" id="A0A9D1PVA9"/>
<name>A0A9D1PVA9_9BACT</name>
<comment type="caution">
    <text evidence="2">The sequence shown here is derived from an EMBL/GenBank/DDBJ whole genome shotgun (WGS) entry which is preliminary data.</text>
</comment>
<dbReference type="Proteomes" id="UP000886752">
    <property type="component" value="Unassembled WGS sequence"/>
</dbReference>
<protein>
    <submittedName>
        <fullName evidence="2">Uncharacterized protein</fullName>
    </submittedName>
</protein>
<evidence type="ECO:0000313" key="2">
    <source>
        <dbReference type="EMBL" id="HIW00204.1"/>
    </source>
</evidence>
<gene>
    <name evidence="2" type="ORF">H9894_03325</name>
</gene>
<keyword evidence="1" id="KW-0732">Signal</keyword>
<evidence type="ECO:0000256" key="1">
    <source>
        <dbReference type="SAM" id="SignalP"/>
    </source>
</evidence>